<accession>A0A9D2H3S5</accession>
<reference evidence="2" key="2">
    <citation type="submission" date="2021-04" db="EMBL/GenBank/DDBJ databases">
        <authorList>
            <person name="Gilroy R."/>
        </authorList>
    </citation>
    <scope>NUCLEOTIDE SEQUENCE</scope>
    <source>
        <strain evidence="2">CHK156-179</strain>
    </source>
</reference>
<dbReference type="EMBL" id="DXAJ01000099">
    <property type="protein sequence ID" value="HJA03010.1"/>
    <property type="molecule type" value="Genomic_DNA"/>
</dbReference>
<evidence type="ECO:0000256" key="1">
    <source>
        <dbReference type="SAM" id="MobiDB-lite"/>
    </source>
</evidence>
<name>A0A9D2H3S5_9FIRM</name>
<evidence type="ECO:0000313" key="2">
    <source>
        <dbReference type="EMBL" id="HJA03010.1"/>
    </source>
</evidence>
<dbReference type="AlphaFoldDB" id="A0A9D2H3S5"/>
<proteinExistence type="predicted"/>
<evidence type="ECO:0000313" key="3">
    <source>
        <dbReference type="Proteomes" id="UP000824221"/>
    </source>
</evidence>
<feature type="compositionally biased region" description="Low complexity" evidence="1">
    <location>
        <begin position="52"/>
        <end position="61"/>
    </location>
</feature>
<gene>
    <name evidence="2" type="ORF">H9797_06540</name>
</gene>
<organism evidence="2 3">
    <name type="scientific">Candidatus Gallimonas gallistercoris</name>
    <dbReference type="NCBI Taxonomy" id="2838602"/>
    <lineage>
        <taxon>Bacteria</taxon>
        <taxon>Bacillati</taxon>
        <taxon>Bacillota</taxon>
        <taxon>Clostridia</taxon>
        <taxon>Candidatus Gallimonas</taxon>
    </lineage>
</organism>
<comment type="caution">
    <text evidence="2">The sequence shown here is derived from an EMBL/GenBank/DDBJ whole genome shotgun (WGS) entry which is preliminary data.</text>
</comment>
<dbReference type="Proteomes" id="UP000824221">
    <property type="component" value="Unassembled WGS sequence"/>
</dbReference>
<feature type="region of interest" description="Disordered" evidence="1">
    <location>
        <begin position="48"/>
        <end position="76"/>
    </location>
</feature>
<sequence>MEQKDAILLLVLFAAAENRELRDTLSSALAFYRENRDVLTLLFAPQKEKKAGGAPKAPPEQSVGYSDTEQEKAEQAADPALISALLKFRSRG</sequence>
<reference evidence="2" key="1">
    <citation type="journal article" date="2021" name="PeerJ">
        <title>Extensive microbial diversity within the chicken gut microbiome revealed by metagenomics and culture.</title>
        <authorList>
            <person name="Gilroy R."/>
            <person name="Ravi A."/>
            <person name="Getino M."/>
            <person name="Pursley I."/>
            <person name="Horton D.L."/>
            <person name="Alikhan N.F."/>
            <person name="Baker D."/>
            <person name="Gharbi K."/>
            <person name="Hall N."/>
            <person name="Watson M."/>
            <person name="Adriaenssens E.M."/>
            <person name="Foster-Nyarko E."/>
            <person name="Jarju S."/>
            <person name="Secka A."/>
            <person name="Antonio M."/>
            <person name="Oren A."/>
            <person name="Chaudhuri R.R."/>
            <person name="La Ragione R."/>
            <person name="Hildebrand F."/>
            <person name="Pallen M.J."/>
        </authorList>
    </citation>
    <scope>NUCLEOTIDE SEQUENCE</scope>
    <source>
        <strain evidence="2">CHK156-179</strain>
    </source>
</reference>
<protein>
    <submittedName>
        <fullName evidence="2">Uncharacterized protein</fullName>
    </submittedName>
</protein>